<evidence type="ECO:0000313" key="1">
    <source>
        <dbReference type="EMBL" id="KRG73831.1"/>
    </source>
</evidence>
<dbReference type="EMBL" id="LDJK01000036">
    <property type="protein sequence ID" value="KRG73831.1"/>
    <property type="molecule type" value="Genomic_DNA"/>
</dbReference>
<sequence length="68" mass="8021">MSTWKTISSAPLDQVVMTKIDDVDGCRNEQKLIQTQRDPGCRRIWWFPDMSMYVYYQPTHWRPVGEGA</sequence>
<comment type="caution">
    <text evidence="1">The sequence shown here is derived from an EMBL/GenBank/DDBJ whole genome shotgun (WGS) entry which is preliminary data.</text>
</comment>
<evidence type="ECO:0008006" key="3">
    <source>
        <dbReference type="Google" id="ProtNLM"/>
    </source>
</evidence>
<keyword evidence="2" id="KW-1185">Reference proteome</keyword>
<name>A0A0R0D6G6_9GAMM</name>
<reference evidence="1 2" key="1">
    <citation type="submission" date="2015-05" db="EMBL/GenBank/DDBJ databases">
        <title>Genome sequencing and analysis of members of genus Stenotrophomonas.</title>
        <authorList>
            <person name="Patil P.P."/>
            <person name="Midha S."/>
            <person name="Patil P.B."/>
        </authorList>
    </citation>
    <scope>NUCLEOTIDE SEQUENCE [LARGE SCALE GENOMIC DNA]</scope>
    <source>
        <strain evidence="1 2">DSM 21508</strain>
    </source>
</reference>
<dbReference type="RefSeq" id="WP_057508283.1">
    <property type="nucleotide sequence ID" value="NZ_LDJK01000036.1"/>
</dbReference>
<gene>
    <name evidence="1" type="ORF">ABB28_08925</name>
</gene>
<dbReference type="AlphaFoldDB" id="A0A0R0D6G6"/>
<protein>
    <recommendedName>
        <fullName evidence="3">DUF551 domain-containing protein</fullName>
    </recommendedName>
</protein>
<proteinExistence type="predicted"/>
<dbReference type="Proteomes" id="UP000051386">
    <property type="component" value="Unassembled WGS sequence"/>
</dbReference>
<dbReference type="PATRIC" id="fig|517011.3.peg.1449"/>
<accession>A0A0R0D6G6</accession>
<evidence type="ECO:0000313" key="2">
    <source>
        <dbReference type="Proteomes" id="UP000051386"/>
    </source>
</evidence>
<organism evidence="1 2">
    <name type="scientific">Stenotrophomonas chelatiphaga</name>
    <dbReference type="NCBI Taxonomy" id="517011"/>
    <lineage>
        <taxon>Bacteria</taxon>
        <taxon>Pseudomonadati</taxon>
        <taxon>Pseudomonadota</taxon>
        <taxon>Gammaproteobacteria</taxon>
        <taxon>Lysobacterales</taxon>
        <taxon>Lysobacteraceae</taxon>
        <taxon>Stenotrophomonas</taxon>
    </lineage>
</organism>